<evidence type="ECO:0000256" key="3">
    <source>
        <dbReference type="ARBA" id="ARBA00022448"/>
    </source>
</evidence>
<dbReference type="InterPro" id="IPR004771">
    <property type="entry name" value="K/H_exchanger"/>
</dbReference>
<dbReference type="NCBIfam" id="TIGR00932">
    <property type="entry name" value="2a37"/>
    <property type="match status" value="1"/>
</dbReference>
<feature type="transmembrane region" description="Helical" evidence="13">
    <location>
        <begin position="42"/>
        <end position="61"/>
    </location>
</feature>
<feature type="region of interest" description="Disordered" evidence="12">
    <location>
        <begin position="560"/>
        <end position="595"/>
    </location>
</feature>
<feature type="transmembrane region" description="Helical" evidence="13">
    <location>
        <begin position="73"/>
        <end position="95"/>
    </location>
</feature>
<keyword evidence="8" id="KW-0630">Potassium</keyword>
<dbReference type="GO" id="GO:0015297">
    <property type="term" value="F:antiporter activity"/>
    <property type="evidence" value="ECO:0007669"/>
    <property type="project" value="UniProtKB-KW"/>
</dbReference>
<name>A0A9X2PAF7_9HYPH</name>
<keyword evidence="5" id="KW-1003">Cell membrane</keyword>
<feature type="compositionally biased region" description="Basic and acidic residues" evidence="12">
    <location>
        <begin position="585"/>
        <end position="595"/>
    </location>
</feature>
<feature type="transmembrane region" description="Helical" evidence="13">
    <location>
        <begin position="101"/>
        <end position="123"/>
    </location>
</feature>
<evidence type="ECO:0000256" key="12">
    <source>
        <dbReference type="SAM" id="MobiDB-lite"/>
    </source>
</evidence>
<dbReference type="SUPFAM" id="SSF51735">
    <property type="entry name" value="NAD(P)-binding Rossmann-fold domains"/>
    <property type="match status" value="1"/>
</dbReference>
<accession>A0A9X2PAF7</accession>
<dbReference type="InterPro" id="IPR038770">
    <property type="entry name" value="Na+/solute_symporter_sf"/>
</dbReference>
<dbReference type="InterPro" id="IPR036291">
    <property type="entry name" value="NAD(P)-bd_dom_sf"/>
</dbReference>
<feature type="transmembrane region" description="Helical" evidence="13">
    <location>
        <begin position="284"/>
        <end position="305"/>
    </location>
</feature>
<feature type="transmembrane region" description="Helical" evidence="13">
    <location>
        <begin position="135"/>
        <end position="159"/>
    </location>
</feature>
<sequence length="595" mass="63368">MTAVVAVPVARRLGLSPIVGYLLAGVAIGPSGIGVFHDPERIITVAEIGVVLLLFIIGLELQLSRLLALKRAIFGMGLAQLVFTGTAIAALTRFAGQDFDWRAALVAGLALSLSATSIALQLLEEKGGLSQPYGQRAFAVLLFQDMAVVPLIALMPLLTPGTHEAQTFEQGLGHVSIIVGALAIVILTGRYLLTPMFQVLARSGAREVMTAAALLVVLGAGALMASVGMSMAMGAFLAGVMLSESSFRHELEANVEAFRGLLVALFFMGVGMSMNLAVVLANAWLLIVGTLLVTLVKAVSVWTVFRLSEGTRADAVRSASVLTPAGEFSFVLFPLALGLGLITSRQSDMLAACAGMTMLLGPPIALFGERLARRLERSAVTQEPDEDFSDAHGSVLVVGFGRFGQIVSQCLLARGLDVTIIDNDVEMIQNAGRFGFRIYYGDGTRLEVLRAAGAERARVIAVCVDRRETSDRIIDILRSNIPAPQLFVRAYDRTHTLALRARGVDFEIRETFESALTFGEATLRASGLDAAAARATVNDVRERDLARLALQEAGGVDPGLTGVVEPEPLIPPEREAHPLNPEAEDVLKRETEFSG</sequence>
<dbReference type="GO" id="GO:0012505">
    <property type="term" value="C:endomembrane system"/>
    <property type="evidence" value="ECO:0007669"/>
    <property type="project" value="UniProtKB-SubCell"/>
</dbReference>
<dbReference type="EMBL" id="JANTHZ010000002">
    <property type="protein sequence ID" value="MCS0495089.1"/>
    <property type="molecule type" value="Genomic_DNA"/>
</dbReference>
<proteinExistence type="inferred from homology"/>
<comment type="caution">
    <text evidence="15">The sequence shown here is derived from an EMBL/GenBank/DDBJ whole genome shotgun (WGS) entry which is preliminary data.</text>
</comment>
<evidence type="ECO:0000256" key="7">
    <source>
        <dbReference type="ARBA" id="ARBA00022692"/>
    </source>
</evidence>
<dbReference type="Gene3D" id="3.40.50.720">
    <property type="entry name" value="NAD(P)-binding Rossmann-like Domain"/>
    <property type="match status" value="1"/>
</dbReference>
<dbReference type="Proteomes" id="UP001151088">
    <property type="component" value="Unassembled WGS sequence"/>
</dbReference>
<dbReference type="GO" id="GO:1902600">
    <property type="term" value="P:proton transmembrane transport"/>
    <property type="evidence" value="ECO:0007669"/>
    <property type="project" value="InterPro"/>
</dbReference>
<dbReference type="GO" id="GO:0015079">
    <property type="term" value="F:potassium ion transmembrane transporter activity"/>
    <property type="evidence" value="ECO:0007669"/>
    <property type="project" value="InterPro"/>
</dbReference>
<keyword evidence="16" id="KW-1185">Reference proteome</keyword>
<evidence type="ECO:0000256" key="11">
    <source>
        <dbReference type="ARBA" id="ARBA00023136"/>
    </source>
</evidence>
<keyword evidence="4" id="KW-0050">Antiport</keyword>
<dbReference type="InterPro" id="IPR006153">
    <property type="entry name" value="Cation/H_exchanger_TM"/>
</dbReference>
<keyword evidence="11 13" id="KW-0472">Membrane</keyword>
<feature type="transmembrane region" description="Helical" evidence="13">
    <location>
        <begin position="171"/>
        <end position="193"/>
    </location>
</feature>
<feature type="transmembrane region" description="Helical" evidence="13">
    <location>
        <begin position="349"/>
        <end position="368"/>
    </location>
</feature>
<evidence type="ECO:0000256" key="6">
    <source>
        <dbReference type="ARBA" id="ARBA00022538"/>
    </source>
</evidence>
<organism evidence="15 16">
    <name type="scientific">Ancylobacter mangrovi</name>
    <dbReference type="NCBI Taxonomy" id="2972472"/>
    <lineage>
        <taxon>Bacteria</taxon>
        <taxon>Pseudomonadati</taxon>
        <taxon>Pseudomonadota</taxon>
        <taxon>Alphaproteobacteria</taxon>
        <taxon>Hyphomicrobiales</taxon>
        <taxon>Xanthobacteraceae</taxon>
        <taxon>Ancylobacter</taxon>
    </lineage>
</organism>
<feature type="transmembrane region" description="Helical" evidence="13">
    <location>
        <begin position="18"/>
        <end position="36"/>
    </location>
</feature>
<evidence type="ECO:0000256" key="5">
    <source>
        <dbReference type="ARBA" id="ARBA00022475"/>
    </source>
</evidence>
<dbReference type="PRINTS" id="PR00335">
    <property type="entry name" value="KUPTAKETRKA"/>
</dbReference>
<evidence type="ECO:0000256" key="2">
    <source>
        <dbReference type="ARBA" id="ARBA00005551"/>
    </source>
</evidence>
<evidence type="ECO:0000256" key="9">
    <source>
        <dbReference type="ARBA" id="ARBA00022989"/>
    </source>
</evidence>
<reference evidence="15" key="1">
    <citation type="submission" date="2022-08" db="EMBL/GenBank/DDBJ databases">
        <authorList>
            <person name="Li F."/>
        </authorList>
    </citation>
    <scope>NUCLEOTIDE SEQUENCE</scope>
    <source>
        <strain evidence="15">MQZ15Z-1</strain>
    </source>
</reference>
<evidence type="ECO:0000259" key="14">
    <source>
        <dbReference type="PROSITE" id="PS51201"/>
    </source>
</evidence>
<evidence type="ECO:0000313" key="16">
    <source>
        <dbReference type="Proteomes" id="UP001151088"/>
    </source>
</evidence>
<keyword evidence="3" id="KW-0813">Transport</keyword>
<dbReference type="GO" id="GO:0005886">
    <property type="term" value="C:plasma membrane"/>
    <property type="evidence" value="ECO:0007669"/>
    <property type="project" value="InterPro"/>
</dbReference>
<keyword evidence="6" id="KW-0633">Potassium transport</keyword>
<dbReference type="AlphaFoldDB" id="A0A9X2PAF7"/>
<keyword evidence="7 13" id="KW-0812">Transmembrane</keyword>
<feature type="transmembrane region" description="Helical" evidence="13">
    <location>
        <begin position="325"/>
        <end position="342"/>
    </location>
</feature>
<feature type="transmembrane region" description="Helical" evidence="13">
    <location>
        <begin position="214"/>
        <end position="237"/>
    </location>
</feature>
<dbReference type="Gene3D" id="1.20.1530.20">
    <property type="match status" value="1"/>
</dbReference>
<evidence type="ECO:0000256" key="8">
    <source>
        <dbReference type="ARBA" id="ARBA00022958"/>
    </source>
</evidence>
<feature type="transmembrane region" description="Helical" evidence="13">
    <location>
        <begin position="257"/>
        <end position="277"/>
    </location>
</feature>
<dbReference type="Pfam" id="PF00999">
    <property type="entry name" value="Na_H_Exchanger"/>
    <property type="match status" value="1"/>
</dbReference>
<comment type="similarity">
    <text evidence="2">Belongs to the monovalent cation:proton antiporter 2 (CPA2) transporter (TC 2.A.37) family.</text>
</comment>
<dbReference type="PANTHER" id="PTHR46157:SF8">
    <property type="entry name" value="GLUTATHIONE-REGULATED POTASSIUM-EFFLUX SYSTEM PROTEIN"/>
    <property type="match status" value="1"/>
</dbReference>
<evidence type="ECO:0000313" key="15">
    <source>
        <dbReference type="EMBL" id="MCS0495089.1"/>
    </source>
</evidence>
<evidence type="ECO:0000256" key="1">
    <source>
        <dbReference type="ARBA" id="ARBA00004127"/>
    </source>
</evidence>
<protein>
    <submittedName>
        <fullName evidence="15">Monovalent cation:proton antiporter-2 (CPA2) family protein</fullName>
    </submittedName>
</protein>
<evidence type="ECO:0000256" key="4">
    <source>
        <dbReference type="ARBA" id="ARBA00022449"/>
    </source>
</evidence>
<evidence type="ECO:0000256" key="13">
    <source>
        <dbReference type="SAM" id="Phobius"/>
    </source>
</evidence>
<keyword evidence="10" id="KW-0406">Ion transport</keyword>
<comment type="subcellular location">
    <subcellularLocation>
        <location evidence="1">Endomembrane system</location>
        <topology evidence="1">Multi-pass membrane protein</topology>
    </subcellularLocation>
</comment>
<dbReference type="PROSITE" id="PS51201">
    <property type="entry name" value="RCK_N"/>
    <property type="match status" value="1"/>
</dbReference>
<keyword evidence="9 13" id="KW-1133">Transmembrane helix</keyword>
<evidence type="ECO:0000256" key="10">
    <source>
        <dbReference type="ARBA" id="ARBA00023065"/>
    </source>
</evidence>
<gene>
    <name evidence="15" type="ORF">NVS89_08265</name>
</gene>
<feature type="domain" description="RCK N-terminal" evidence="14">
    <location>
        <begin position="392"/>
        <end position="508"/>
    </location>
</feature>
<dbReference type="Pfam" id="PF02254">
    <property type="entry name" value="TrkA_N"/>
    <property type="match status" value="1"/>
</dbReference>
<dbReference type="FunFam" id="3.40.50.720:FF:000036">
    <property type="entry name" value="Glutathione-regulated potassium-efflux system protein KefB"/>
    <property type="match status" value="1"/>
</dbReference>
<dbReference type="InterPro" id="IPR006036">
    <property type="entry name" value="K_uptake_TrkA"/>
</dbReference>
<dbReference type="InterPro" id="IPR003148">
    <property type="entry name" value="RCK_N"/>
</dbReference>
<dbReference type="PANTHER" id="PTHR46157">
    <property type="entry name" value="K(+) EFFLUX ANTIPORTER 3, CHLOROPLASTIC"/>
    <property type="match status" value="1"/>
</dbReference>